<sequence length="77" mass="9146">MKLTLKERNLLKCLADKGTFMWMIQLHTKMTYNEILKTVRSLKSKGVSIRPVSFHSKMIERLEFRGSKKSLQEWIEC</sequence>
<name>A0ABU9KAE1_9BACI</name>
<dbReference type="RefSeq" id="WP_341983998.1">
    <property type="nucleotide sequence ID" value="NZ_JBBYAF010000022.1"/>
</dbReference>
<evidence type="ECO:0000313" key="1">
    <source>
        <dbReference type="EMBL" id="MEL3973059.1"/>
    </source>
</evidence>
<evidence type="ECO:0000313" key="2">
    <source>
        <dbReference type="Proteomes" id="UP001389717"/>
    </source>
</evidence>
<keyword evidence="2" id="KW-1185">Reference proteome</keyword>
<accession>A0ABU9KAE1</accession>
<dbReference type="EMBL" id="JBBYAF010000022">
    <property type="protein sequence ID" value="MEL3973059.1"/>
    <property type="molecule type" value="Genomic_DNA"/>
</dbReference>
<reference evidence="1 2" key="1">
    <citation type="submission" date="2024-04" db="EMBL/GenBank/DDBJ databases">
        <title>Bacillus oryzaecorticis sp. nov., a moderately halophilic bacterium isolated from rice husks.</title>
        <authorList>
            <person name="Zhu H.-S."/>
        </authorList>
    </citation>
    <scope>NUCLEOTIDE SEQUENCE [LARGE SCALE GENOMIC DNA]</scope>
    <source>
        <strain evidence="1 2">ZC255</strain>
    </source>
</reference>
<gene>
    <name evidence="1" type="ORF">AAEO50_12305</name>
</gene>
<protein>
    <submittedName>
        <fullName evidence="1">Uncharacterized protein</fullName>
    </submittedName>
</protein>
<dbReference type="Proteomes" id="UP001389717">
    <property type="component" value="Unassembled WGS sequence"/>
</dbReference>
<proteinExistence type="predicted"/>
<comment type="caution">
    <text evidence="1">The sequence shown here is derived from an EMBL/GenBank/DDBJ whole genome shotgun (WGS) entry which is preliminary data.</text>
</comment>
<organism evidence="1 2">
    <name type="scientific">Rossellomorea oryzaecorticis</name>
    <dbReference type="NCBI Taxonomy" id="1396505"/>
    <lineage>
        <taxon>Bacteria</taxon>
        <taxon>Bacillati</taxon>
        <taxon>Bacillota</taxon>
        <taxon>Bacilli</taxon>
        <taxon>Bacillales</taxon>
        <taxon>Bacillaceae</taxon>
        <taxon>Rossellomorea</taxon>
    </lineage>
</organism>